<evidence type="ECO:0000313" key="3">
    <source>
        <dbReference type="Proteomes" id="UP000777784"/>
    </source>
</evidence>
<dbReference type="NCBIfam" id="TIGR00730">
    <property type="entry name" value="Rossman fold protein, TIGR00730 family"/>
    <property type="match status" value="1"/>
</dbReference>
<keyword evidence="1" id="KW-0203">Cytokinin biosynthesis</keyword>
<evidence type="ECO:0000256" key="1">
    <source>
        <dbReference type="RuleBase" id="RU363015"/>
    </source>
</evidence>
<gene>
    <name evidence="2" type="ORF">KJ970_20325</name>
</gene>
<dbReference type="InterPro" id="IPR031100">
    <property type="entry name" value="LOG_fam"/>
</dbReference>
<dbReference type="AlphaFoldDB" id="A0A948S0D6"/>
<dbReference type="GO" id="GO:0009691">
    <property type="term" value="P:cytokinin biosynthetic process"/>
    <property type="evidence" value="ECO:0007669"/>
    <property type="project" value="UniProtKB-UniRule"/>
</dbReference>
<proteinExistence type="inferred from homology"/>
<sequence>MDQKKLRKPFQDEDRKLFKSPRYGEADFRRSDTWRVLRILGEFVEGFDTLAPLGPTISIFGSARLERETELYRQVEEMAAGLARAGFAVISGGGPGVMEAANKGCHEAGGRSVGCNIELPFEQDANEYQDISLKFRYFFVRKLMFVKYSMGFIICPGGMGTLDELMNAVTLAQTGKIEQFPIVLFGRDHWAGLIAWLRDSVLQTGFISPVDMDLFQMADDPEEAVSMIVDACRRFGYLPNDEKK</sequence>
<dbReference type="PANTHER" id="PTHR43393">
    <property type="entry name" value="CYTOKININ RIBOSIDE 5'-MONOPHOSPHATE PHOSPHORIBOHYDROLASE"/>
    <property type="match status" value="1"/>
</dbReference>
<dbReference type="GO" id="GO:0005829">
    <property type="term" value="C:cytosol"/>
    <property type="evidence" value="ECO:0007669"/>
    <property type="project" value="TreeGrafter"/>
</dbReference>
<dbReference type="SUPFAM" id="SSF102405">
    <property type="entry name" value="MCP/YpsA-like"/>
    <property type="match status" value="1"/>
</dbReference>
<comment type="similarity">
    <text evidence="1">Belongs to the LOG family.</text>
</comment>
<dbReference type="InterPro" id="IPR005269">
    <property type="entry name" value="LOG"/>
</dbReference>
<organism evidence="2 3">
    <name type="scientific">Eiseniibacteriota bacterium</name>
    <dbReference type="NCBI Taxonomy" id="2212470"/>
    <lineage>
        <taxon>Bacteria</taxon>
        <taxon>Candidatus Eiseniibacteriota</taxon>
    </lineage>
</organism>
<dbReference type="Gene3D" id="3.40.50.450">
    <property type="match status" value="1"/>
</dbReference>
<name>A0A948S0D6_UNCEI</name>
<evidence type="ECO:0000313" key="2">
    <source>
        <dbReference type="EMBL" id="MBU2693271.1"/>
    </source>
</evidence>
<dbReference type="PANTHER" id="PTHR43393:SF2">
    <property type="entry name" value="CYTOKININ RIBOSIDE 5'-MONOPHOSPHATE PHOSPHORIBOHYDROLASE"/>
    <property type="match status" value="1"/>
</dbReference>
<dbReference type="EMBL" id="JAHJDP010000118">
    <property type="protein sequence ID" value="MBU2693271.1"/>
    <property type="molecule type" value="Genomic_DNA"/>
</dbReference>
<dbReference type="Pfam" id="PF03641">
    <property type="entry name" value="Lysine_decarbox"/>
    <property type="match status" value="1"/>
</dbReference>
<comment type="caution">
    <text evidence="2">The sequence shown here is derived from an EMBL/GenBank/DDBJ whole genome shotgun (WGS) entry which is preliminary data.</text>
</comment>
<dbReference type="FunFam" id="3.40.50.450:FF:000011">
    <property type="entry name" value="TIGR00730 family Rossman fold protein"/>
    <property type="match status" value="1"/>
</dbReference>
<protein>
    <recommendedName>
        <fullName evidence="1">Cytokinin riboside 5'-monophosphate phosphoribohydrolase</fullName>
        <ecNumber evidence="1">3.2.2.n1</ecNumber>
    </recommendedName>
</protein>
<dbReference type="Proteomes" id="UP000777784">
    <property type="component" value="Unassembled WGS sequence"/>
</dbReference>
<dbReference type="GO" id="GO:0016787">
    <property type="term" value="F:hydrolase activity"/>
    <property type="evidence" value="ECO:0007669"/>
    <property type="project" value="UniProtKB-KW"/>
</dbReference>
<accession>A0A948S0D6</accession>
<dbReference type="InterPro" id="IPR052341">
    <property type="entry name" value="LOG_family_nucleotidases"/>
</dbReference>
<dbReference type="EC" id="3.2.2.n1" evidence="1"/>
<keyword evidence="1" id="KW-0378">Hydrolase</keyword>
<reference evidence="2" key="1">
    <citation type="submission" date="2021-05" db="EMBL/GenBank/DDBJ databases">
        <title>Energy efficiency and biological interactions define the core microbiome of deep oligotrophic groundwater.</title>
        <authorList>
            <person name="Mehrshad M."/>
            <person name="Lopez-Fernandez M."/>
            <person name="Bell E."/>
            <person name="Bernier-Latmani R."/>
            <person name="Bertilsson S."/>
            <person name="Dopson M."/>
        </authorList>
    </citation>
    <scope>NUCLEOTIDE SEQUENCE</scope>
    <source>
        <strain evidence="2">Modern_marine.mb.64</strain>
    </source>
</reference>